<keyword evidence="2" id="KW-1185">Reference proteome</keyword>
<protein>
    <submittedName>
        <fullName evidence="1">Uncharacterized protein</fullName>
    </submittedName>
</protein>
<sequence length="545" mass="59732">MANRPTFKQQNSFVGGSEGPAYEMKPIGSAVFEEILEEPGSDTEGLETEKKGTRGDQKDMHRMNKYRKVQELRRNFRFLSIFGYSLILGNAWVLALTAAIIPLQNGGSGGAIWGTIIVCIGMSFSMLSMAEMASMAPTAGGQYHWVSEFAARAWQKPLSYAVLGWQTALCSSSFTAALGIQGIIAINNETYTLPAWHAVLLTIGIVVFSILFNTVLIRKLLFFEGIMLILHIFVFFAVSVVLWVMGDRAPSEQTFFEFTDWSGWGSVGIATMIGSGVAATATLGSDSAAHLAEELQDASWVLPRSMAVTAIVNYSLCLLMTITYMSVKGDTVDALLGSSYGQPYIQIFMNATQSKAGTNALTALVTILMIFGVINQVTTTSRQLFAFARDGGLPFSSFLCRVKPGWDIPLNAVTVTIAFSVLISMIILGSPTAFYNIGALCGVGLFSSYIICIACIAWRRIRGLPLLPCRFSLGRAGLTGSLLALAFLMVEWFFMFWPSYPNPNAAGMNWTVLIYWGVIAWSFVYYWVRGKKQYSGPVEYVRKSI</sequence>
<organism evidence="1 2">
    <name type="scientific">Vermiconidia calcicola</name>
    <dbReference type="NCBI Taxonomy" id="1690605"/>
    <lineage>
        <taxon>Eukaryota</taxon>
        <taxon>Fungi</taxon>
        <taxon>Dikarya</taxon>
        <taxon>Ascomycota</taxon>
        <taxon>Pezizomycotina</taxon>
        <taxon>Dothideomycetes</taxon>
        <taxon>Dothideomycetidae</taxon>
        <taxon>Mycosphaerellales</taxon>
        <taxon>Extremaceae</taxon>
        <taxon>Vermiconidia</taxon>
    </lineage>
</organism>
<reference evidence="1" key="1">
    <citation type="submission" date="2023-07" db="EMBL/GenBank/DDBJ databases">
        <title>Black Yeasts Isolated from many extreme environments.</title>
        <authorList>
            <person name="Coleine C."/>
            <person name="Stajich J.E."/>
            <person name="Selbmann L."/>
        </authorList>
    </citation>
    <scope>NUCLEOTIDE SEQUENCE</scope>
    <source>
        <strain evidence="1">CCFEE 5714</strain>
    </source>
</reference>
<dbReference type="EMBL" id="JAUTXU010000215">
    <property type="protein sequence ID" value="KAK3698059.1"/>
    <property type="molecule type" value="Genomic_DNA"/>
</dbReference>
<gene>
    <name evidence="1" type="ORF">LTR37_017108</name>
</gene>
<evidence type="ECO:0000313" key="2">
    <source>
        <dbReference type="Proteomes" id="UP001281147"/>
    </source>
</evidence>
<name>A0ACC3MLL2_9PEZI</name>
<dbReference type="Proteomes" id="UP001281147">
    <property type="component" value="Unassembled WGS sequence"/>
</dbReference>
<comment type="caution">
    <text evidence="1">The sequence shown here is derived from an EMBL/GenBank/DDBJ whole genome shotgun (WGS) entry which is preliminary data.</text>
</comment>
<proteinExistence type="predicted"/>
<accession>A0ACC3MLL2</accession>
<evidence type="ECO:0000313" key="1">
    <source>
        <dbReference type="EMBL" id="KAK3698059.1"/>
    </source>
</evidence>